<dbReference type="SUPFAM" id="SSF53474">
    <property type="entry name" value="alpha/beta-Hydrolases"/>
    <property type="match status" value="1"/>
</dbReference>
<feature type="domain" description="AB hydrolase-1" evidence="2">
    <location>
        <begin position="27"/>
        <end position="280"/>
    </location>
</feature>
<gene>
    <name evidence="3" type="ORF">HQ603_15030</name>
</gene>
<dbReference type="PANTHER" id="PTHR43329">
    <property type="entry name" value="EPOXIDE HYDROLASE"/>
    <property type="match status" value="1"/>
</dbReference>
<dbReference type="InterPro" id="IPR000073">
    <property type="entry name" value="AB_hydrolase_1"/>
</dbReference>
<evidence type="ECO:0000256" key="1">
    <source>
        <dbReference type="ARBA" id="ARBA00022801"/>
    </source>
</evidence>
<dbReference type="PRINTS" id="PR00412">
    <property type="entry name" value="EPOXHYDRLASE"/>
</dbReference>
<dbReference type="InterPro" id="IPR029058">
    <property type="entry name" value="AB_hydrolase_fold"/>
</dbReference>
<evidence type="ECO:0000313" key="4">
    <source>
        <dbReference type="Proteomes" id="UP000825228"/>
    </source>
</evidence>
<accession>A0ABS7P6M5</accession>
<name>A0ABS7P6M5_9NOCA</name>
<evidence type="ECO:0000259" key="2">
    <source>
        <dbReference type="Pfam" id="PF00561"/>
    </source>
</evidence>
<dbReference type="GO" id="GO:0016787">
    <property type="term" value="F:hydrolase activity"/>
    <property type="evidence" value="ECO:0007669"/>
    <property type="project" value="UniProtKB-KW"/>
</dbReference>
<dbReference type="RefSeq" id="WP_222685447.1">
    <property type="nucleotide sequence ID" value="NZ_JABUBT010000057.1"/>
</dbReference>
<dbReference type="InterPro" id="IPR000639">
    <property type="entry name" value="Epox_hydrolase-like"/>
</dbReference>
<dbReference type="Proteomes" id="UP000825228">
    <property type="component" value="Unassembled WGS sequence"/>
</dbReference>
<comment type="caution">
    <text evidence="3">The sequence shown here is derived from an EMBL/GenBank/DDBJ whole genome shotgun (WGS) entry which is preliminary data.</text>
</comment>
<dbReference type="EMBL" id="JABUBU010000017">
    <property type="protein sequence ID" value="MBY6368067.1"/>
    <property type="molecule type" value="Genomic_DNA"/>
</dbReference>
<sequence length="314" mass="35446">MPATERSTVSRPGVDLAVFVTGRRDGPTVVLMHGWPDTHELWTHVVPLLADRFRVVTYDARGAGASTTPPRTRDFRLPELAADLRAVIDHVSPTAPVHVLAHDWGAVEAWEAVAEADAPTRIASYTSVSGPNLDHLGRWTRSRLRRPHPRGLLQVFAQVRASWYTVTFHVPPLARVRMWRMKRKGWTQFVGEFSGVPAAMAVESPTLLDDAWNGLRRYRANLIPRLVRPRRRYVDVPVHLIVNTRDAAVRPFHYDDTARWVRDVSRTELDAGHWSPLSHPWDIARITAAFVDSVESDRTVEADRAAEPARLASR</sequence>
<proteinExistence type="predicted"/>
<evidence type="ECO:0000313" key="3">
    <source>
        <dbReference type="EMBL" id="MBY6368067.1"/>
    </source>
</evidence>
<reference evidence="3 4" key="1">
    <citation type="submission" date="2020-06" db="EMBL/GenBank/DDBJ databases">
        <title>Taxonomy, biology and ecology of Rhodococcus bacteria occurring in California pistachio and other woody hosts as revealed by genome sequence analyses.</title>
        <authorList>
            <person name="Gai Y."/>
            <person name="Riely B."/>
        </authorList>
    </citation>
    <scope>NUCLEOTIDE SEQUENCE [LARGE SCALE GENOMIC DNA]</scope>
    <source>
        <strain evidence="3 4">BP-281</strain>
    </source>
</reference>
<dbReference type="Gene3D" id="3.40.50.1820">
    <property type="entry name" value="alpha/beta hydrolase"/>
    <property type="match status" value="1"/>
</dbReference>
<organism evidence="3 4">
    <name type="scientific">Rhodococcoides corynebacterioides</name>
    <dbReference type="NCBI Taxonomy" id="53972"/>
    <lineage>
        <taxon>Bacteria</taxon>
        <taxon>Bacillati</taxon>
        <taxon>Actinomycetota</taxon>
        <taxon>Actinomycetes</taxon>
        <taxon>Mycobacteriales</taxon>
        <taxon>Nocardiaceae</taxon>
        <taxon>Rhodococcoides</taxon>
    </lineage>
</organism>
<keyword evidence="1 3" id="KW-0378">Hydrolase</keyword>
<dbReference type="Pfam" id="PF00561">
    <property type="entry name" value="Abhydrolase_1"/>
    <property type="match status" value="1"/>
</dbReference>
<protein>
    <submittedName>
        <fullName evidence="3">Alpha/beta fold hydrolase</fullName>
    </submittedName>
</protein>
<keyword evidence="4" id="KW-1185">Reference proteome</keyword>